<dbReference type="RefSeq" id="WP_342372452.1">
    <property type="nucleotide sequence ID" value="NZ_CP115965.1"/>
</dbReference>
<proteinExistence type="predicted"/>
<evidence type="ECO:0000313" key="2">
    <source>
        <dbReference type="Proteomes" id="UP001434337"/>
    </source>
</evidence>
<name>A0ABZ3C9G1_9ACTN</name>
<accession>A0ABZ3C9G1</accession>
<dbReference type="EMBL" id="CP115965">
    <property type="protein sequence ID" value="WZW98402.1"/>
    <property type="molecule type" value="Genomic_DNA"/>
</dbReference>
<reference evidence="1 2" key="1">
    <citation type="journal article" date="2023" name="Environ Microbiome">
        <title>A coral-associated actinobacterium mitigates coral bleaching under heat stress.</title>
        <authorList>
            <person name="Li J."/>
            <person name="Zou Y."/>
            <person name="Li Q."/>
            <person name="Zhang J."/>
            <person name="Bourne D.G."/>
            <person name="Lyu Y."/>
            <person name="Liu C."/>
            <person name="Zhang S."/>
        </authorList>
    </citation>
    <scope>NUCLEOTIDE SEQUENCE [LARGE SCALE GENOMIC DNA]</scope>
    <source>
        <strain evidence="1 2">SCSIO 13291</strain>
    </source>
</reference>
<gene>
    <name evidence="1" type="ORF">PCC79_16170</name>
</gene>
<dbReference type="Proteomes" id="UP001434337">
    <property type="component" value="Chromosome"/>
</dbReference>
<organism evidence="1 2">
    <name type="scientific">Propioniciclava soli</name>
    <dbReference type="NCBI Taxonomy" id="2775081"/>
    <lineage>
        <taxon>Bacteria</taxon>
        <taxon>Bacillati</taxon>
        <taxon>Actinomycetota</taxon>
        <taxon>Actinomycetes</taxon>
        <taxon>Propionibacteriales</taxon>
        <taxon>Propionibacteriaceae</taxon>
        <taxon>Propioniciclava</taxon>
    </lineage>
</organism>
<keyword evidence="2" id="KW-1185">Reference proteome</keyword>
<evidence type="ECO:0000313" key="1">
    <source>
        <dbReference type="EMBL" id="WZW98402.1"/>
    </source>
</evidence>
<sequence>MKLDADWLGEHVADGRLPLWIRVSLASWYRLDAKGFASFGAFGLDGLTASNWTSGEGELQVDLDTGELLPPSKLTRAVRTAVTNGWIGPGSSVHRAFVPHSVVSVGNVRNAPWRRVHRPFLEAQLSNPSVPGWVRVSLASWAYMSPRGYAPFGAGELSDLTGVSNVRRALAEAIAAGWVGDGSTPTRVNGMPSGIWVGQAT</sequence>
<protein>
    <submittedName>
        <fullName evidence="1">Uncharacterized protein</fullName>
    </submittedName>
</protein>